<dbReference type="Proteomes" id="UP000260642">
    <property type="component" value="Unassembled WGS sequence"/>
</dbReference>
<evidence type="ECO:0000313" key="3">
    <source>
        <dbReference type="Proteomes" id="UP000260642"/>
    </source>
</evidence>
<accession>A0A3E4EFF7</accession>
<comment type="caution">
    <text evidence="1">The sequence shown here is derived from an EMBL/GenBank/DDBJ whole genome shotgun (WGS) entry which is preliminary data.</text>
</comment>
<proteinExistence type="predicted"/>
<reference evidence="3 4" key="1">
    <citation type="submission" date="2018-08" db="EMBL/GenBank/DDBJ databases">
        <title>A genome reference for cultivated species of the human gut microbiota.</title>
        <authorList>
            <person name="Zou Y."/>
            <person name="Xue W."/>
            <person name="Luo G."/>
        </authorList>
    </citation>
    <scope>NUCLEOTIDE SEQUENCE [LARGE SCALE GENOMIC DNA]</scope>
    <source>
        <strain evidence="2 4">AF17-27</strain>
        <strain evidence="1 3">TM10-3</strain>
    </source>
</reference>
<dbReference type="AlphaFoldDB" id="A0A3E4EFF7"/>
<evidence type="ECO:0000313" key="4">
    <source>
        <dbReference type="Proteomes" id="UP000283765"/>
    </source>
</evidence>
<dbReference type="Proteomes" id="UP000283765">
    <property type="component" value="Unassembled WGS sequence"/>
</dbReference>
<organism evidence="1 3">
    <name type="scientific">Agathobacter rectalis</name>
    <dbReference type="NCBI Taxonomy" id="39491"/>
    <lineage>
        <taxon>Bacteria</taxon>
        <taxon>Bacillati</taxon>
        <taxon>Bacillota</taxon>
        <taxon>Clostridia</taxon>
        <taxon>Lachnospirales</taxon>
        <taxon>Lachnospiraceae</taxon>
        <taxon>Agathobacter</taxon>
    </lineage>
</organism>
<sequence>MNWFKRIWSQIDVGHSNDYIFFHMRKADGTYISVLDHGRIVDSVRNGRVFYVMIMELNALQRHYGDCLELVEK</sequence>
<evidence type="ECO:0000313" key="1">
    <source>
        <dbReference type="EMBL" id="RGI69744.1"/>
    </source>
</evidence>
<gene>
    <name evidence="2" type="ORF">DWW89_12345</name>
    <name evidence="1" type="ORF">DXD95_03615</name>
</gene>
<evidence type="ECO:0000313" key="2">
    <source>
        <dbReference type="EMBL" id="RGU21609.1"/>
    </source>
</evidence>
<dbReference type="EMBL" id="QRXR01000022">
    <property type="protein sequence ID" value="RGU21609.1"/>
    <property type="molecule type" value="Genomic_DNA"/>
</dbReference>
<protein>
    <submittedName>
        <fullName evidence="1">PAS domain S-box protein</fullName>
    </submittedName>
</protein>
<name>A0A3E4EFF7_9FIRM</name>
<dbReference type="EMBL" id="QSOB01000004">
    <property type="protein sequence ID" value="RGI69744.1"/>
    <property type="molecule type" value="Genomic_DNA"/>
</dbReference>